<feature type="region of interest" description="Disordered" evidence="1">
    <location>
        <begin position="1107"/>
        <end position="1143"/>
    </location>
</feature>
<feature type="compositionally biased region" description="Low complexity" evidence="1">
    <location>
        <begin position="416"/>
        <end position="433"/>
    </location>
</feature>
<evidence type="ECO:0000313" key="3">
    <source>
        <dbReference type="Proteomes" id="UP000191144"/>
    </source>
</evidence>
<gene>
    <name evidence="2" type="ORF">LAME_0E09516G</name>
</gene>
<feature type="region of interest" description="Disordered" evidence="1">
    <location>
        <begin position="891"/>
        <end position="914"/>
    </location>
</feature>
<dbReference type="OrthoDB" id="4036511at2759"/>
<feature type="region of interest" description="Disordered" evidence="1">
    <location>
        <begin position="736"/>
        <end position="870"/>
    </location>
</feature>
<feature type="compositionally biased region" description="Basic residues" evidence="1">
    <location>
        <begin position="790"/>
        <end position="800"/>
    </location>
</feature>
<feature type="region of interest" description="Disordered" evidence="1">
    <location>
        <begin position="468"/>
        <end position="499"/>
    </location>
</feature>
<dbReference type="EMBL" id="LT598481">
    <property type="protein sequence ID" value="SCU90658.1"/>
    <property type="molecule type" value="Genomic_DNA"/>
</dbReference>
<name>A0A1G4JJG5_9SACH</name>
<keyword evidence="3" id="KW-1185">Reference proteome</keyword>
<accession>A0A1G4JJG5</accession>
<feature type="region of interest" description="Disordered" evidence="1">
    <location>
        <begin position="338"/>
        <end position="358"/>
    </location>
</feature>
<protein>
    <submittedName>
        <fullName evidence="2">LAME_0E09516g1_1</fullName>
    </submittedName>
</protein>
<organism evidence="2 3">
    <name type="scientific">Lachancea meyersii CBS 8951</name>
    <dbReference type="NCBI Taxonomy" id="1266667"/>
    <lineage>
        <taxon>Eukaryota</taxon>
        <taxon>Fungi</taxon>
        <taxon>Dikarya</taxon>
        <taxon>Ascomycota</taxon>
        <taxon>Saccharomycotina</taxon>
        <taxon>Saccharomycetes</taxon>
        <taxon>Saccharomycetales</taxon>
        <taxon>Saccharomycetaceae</taxon>
        <taxon>Lachancea</taxon>
    </lineage>
</organism>
<feature type="compositionally biased region" description="Polar residues" evidence="1">
    <location>
        <begin position="472"/>
        <end position="484"/>
    </location>
</feature>
<sequence>MYLDYSSRDEFADINSSFAEKYIEILYIERLDEPQFRLDYIKSRAKHLPAIQDLELKDLQGNYGWLTYIHGIILSREQIVDRMSLLLKCSTLYMVEFSLDGCSPEEAFYEKEENGIKEDRLKNAIKSAYLDFLQPCDKVIESLQSHFISSRPLEKFPFSQFDYLQKVLYQELYPKSSGSFKTHAGLLMMPIKFPASFKEVIGDNGRPKSAIKLRFHKWTGLKTGGSLFKLKREEVRPSLIENRIVSIWNTGKPEQMFEHYSQLLKMGKLSFTKQDGNETTIIMKEIEIRAEKRNDKVTRLGKVLSLDSSSASSYEREGVKAENSCVKDVDSVGEQGKNSLADEFSLPNTKERNSNCSRSLDPALDVVVGKSCADGFSEPDDDPSDRPQKLTNLPEATCPALSSPLDTVKILDVSSVSQVTTKTSSKTHSNSATERMPPSPDQDDEENEISALRYASINNHVADPAVNHAASRESQGSARNSSAISVERNNHNEGSLRSSLEHQQTMLIDGIELELNEIERDIMALLEKRRYEKEHADIVSPPAEVPADLRAEKARNFQKMRIELLEHEQDVLFSTNKVEPPNSRDGIIDRQLKLAAMQTPQANSKNSGAPRKMRPVKDIVATIERATMIVVANPERDEAIDSESVPRLMRRASSVTRLVLGIDANVMGNRSQSGTSNVSDVQVKDELCIAKSADLTSLDGIHAPGTRQRKTLDPEQHLKVEPNVINTVAIDQGCVNSSHQSKSSSLLQPPQETHRQNQRDEPSGSFEFDDFDKRSIVKVPIIPSPNLTKSPKRTKGRRSRANQAADAVGHCSERTAETQMEDSSHATSPEVAKKGARRRRPAEGQNMIDLARKHKKITRSEKLPSASSIAQTNTNLSIETAGRGLVLISSKQRKKHEEQTGESDSDSLPSRGNNEEFKEFFRRINYTPMYGRRPGASTASPSAAVAHKCHCSLKENCRNPFHDGPPQLLPRKGPTALQQYSPNASAFHYQQAGKRLMCQDLRDNNALHQAKFYHEANEGGEQLSGIFGRHEVQQYLNSANSGSTSVTQNDNTRLKSFKNTGKQDHYISGIYHHKMMTNQFSESESYDDDDDDEQSVIISSHLFPTGANCDVSPKSQELSKTRETRKKSGKHAPTEKSTSYSQESVFHSDALEMLNEGDEFCYDSRDAIKSCELSSLDQNLKNGNYYHDTDSGDNIRSHDLEDSASSWYSGASLWSPISSQIDAAVNTHLSKRANGLHDRQGVTRDLPLPPFVAANGVLVRPPSIRLDPHDPDYQHYTWVPSLDSRGEPDLVIKRPFREKSLRFTDKVKNLVSPLSGTTLALTRPKKPERRKPTYDEMYPALSKLKFRDFMRFKTQKLKEDLKYFSGVAKLCVIDFKERPLTAELELYEEELGF</sequence>
<proteinExistence type="predicted"/>
<feature type="compositionally biased region" description="Basic and acidic residues" evidence="1">
    <location>
        <begin position="752"/>
        <end position="762"/>
    </location>
</feature>
<feature type="region of interest" description="Disordered" evidence="1">
    <location>
        <begin position="371"/>
        <end position="401"/>
    </location>
</feature>
<evidence type="ECO:0000256" key="1">
    <source>
        <dbReference type="SAM" id="MobiDB-lite"/>
    </source>
</evidence>
<dbReference type="Proteomes" id="UP000191144">
    <property type="component" value="Chromosome E"/>
</dbReference>
<feature type="compositionally biased region" description="Low complexity" evidence="1">
    <location>
        <begin position="737"/>
        <end position="751"/>
    </location>
</feature>
<reference evidence="3" key="1">
    <citation type="submission" date="2016-03" db="EMBL/GenBank/DDBJ databases">
        <authorList>
            <person name="Devillers Hugo."/>
        </authorList>
    </citation>
    <scope>NUCLEOTIDE SEQUENCE [LARGE SCALE GENOMIC DNA]</scope>
</reference>
<evidence type="ECO:0000313" key="2">
    <source>
        <dbReference type="EMBL" id="SCU90658.1"/>
    </source>
</evidence>
<feature type="region of interest" description="Disordered" evidence="1">
    <location>
        <begin position="699"/>
        <end position="718"/>
    </location>
</feature>
<feature type="region of interest" description="Disordered" evidence="1">
    <location>
        <begin position="416"/>
        <end position="446"/>
    </location>
</feature>